<keyword evidence="1" id="KW-0472">Membrane</keyword>
<keyword evidence="3" id="KW-0934">Plastid</keyword>
<dbReference type="RefSeq" id="YP_009392638.1">
    <property type="nucleotide sequence ID" value="NC_035264.1"/>
</dbReference>
<keyword evidence="1" id="KW-1133">Transmembrane helix</keyword>
<gene>
    <name evidence="3" type="primary">ycf22</name>
</gene>
<accession>A0A1Z1M5K5</accession>
<feature type="domain" description="Mce/MlaD" evidence="2">
    <location>
        <begin position="45"/>
        <end position="120"/>
    </location>
</feature>
<dbReference type="Pfam" id="PF02470">
    <property type="entry name" value="MlaD"/>
    <property type="match status" value="1"/>
</dbReference>
<keyword evidence="1" id="KW-0812">Transmembrane</keyword>
<dbReference type="PANTHER" id="PTHR34675">
    <property type="entry name" value="PROTEIN TRIGALACTOSYLDIACYLGLYCEROL 2, CHLOROPLASTIC"/>
    <property type="match status" value="1"/>
</dbReference>
<dbReference type="GeneID" id="33354205"/>
<dbReference type="PANTHER" id="PTHR34675:SF1">
    <property type="entry name" value="PROTEIN TRIGALACTOSYLDIACYLGLYCEROL 2, CHLOROPLASTIC"/>
    <property type="match status" value="1"/>
</dbReference>
<dbReference type="InterPro" id="IPR039342">
    <property type="entry name" value="TGD2-like"/>
</dbReference>
<keyword evidence="3" id="KW-0150">Chloroplast</keyword>
<dbReference type="AlphaFoldDB" id="A0A1Z1M5K5"/>
<evidence type="ECO:0000313" key="3">
    <source>
        <dbReference type="EMBL" id="ARW61200.1"/>
    </source>
</evidence>
<geneLocation type="chloroplast" evidence="3"/>
<evidence type="ECO:0000259" key="2">
    <source>
        <dbReference type="Pfam" id="PF02470"/>
    </source>
</evidence>
<reference evidence="3" key="1">
    <citation type="journal article" date="2017" name="J. Phycol.">
        <title>Analysis of chloroplast genomes and a supermatrix inform reclassification of the Rhodomelaceae (Rhodophyta).</title>
        <authorList>
            <person name="Diaz-Tapia P."/>
            <person name="Maggs C.A."/>
            <person name="West J.A."/>
            <person name="Verbruggen H."/>
        </authorList>
    </citation>
    <scope>NUCLEOTIDE SEQUENCE</scope>
    <source>
        <strain evidence="3">JW3079</strain>
    </source>
</reference>
<dbReference type="EMBL" id="MF101417">
    <property type="protein sequence ID" value="ARW61200.1"/>
    <property type="molecule type" value="Genomic_DNA"/>
</dbReference>
<protein>
    <recommendedName>
        <fullName evidence="2">Mce/MlaD domain-containing protein</fullName>
    </recommendedName>
</protein>
<evidence type="ECO:0000256" key="1">
    <source>
        <dbReference type="SAM" id="Phobius"/>
    </source>
</evidence>
<sequence length="223" mass="26040">MIDIFNFQYKHIKKYIYSFISLLTFVLFIIIFLSSFHFYIKKKSGYKLFVEFSDVYGLKEGTKVNFRGIKIGYVKHLNIQMNAVVVLLYINSSNILIPKNSVIEANQVGLFNDVVVSITPLELVNYSDNILINALSKDCLKSPFLCSNFYLKGYRGLNYDDLVRATTRISQRFDDPRFFNLFYLFLQNSFHIADETLFLINNCSSFLYLSVESIKLLLFKYLS</sequence>
<proteinExistence type="predicted"/>
<organism evidence="3">
    <name type="scientific">Bostrychia tenella</name>
    <dbReference type="NCBI Taxonomy" id="324755"/>
    <lineage>
        <taxon>Eukaryota</taxon>
        <taxon>Rhodophyta</taxon>
        <taxon>Florideophyceae</taxon>
        <taxon>Rhodymeniophycidae</taxon>
        <taxon>Ceramiales</taxon>
        <taxon>Rhodomelaceae</taxon>
        <taxon>Bostrychia</taxon>
    </lineage>
</organism>
<dbReference type="InterPro" id="IPR003399">
    <property type="entry name" value="Mce/MlaD"/>
</dbReference>
<name>A0A1Z1M5K5_9FLOR</name>
<feature type="transmembrane region" description="Helical" evidence="1">
    <location>
        <begin position="15"/>
        <end position="40"/>
    </location>
</feature>